<proteinExistence type="predicted"/>
<dbReference type="Pfam" id="PF04055">
    <property type="entry name" value="Radical_SAM"/>
    <property type="match status" value="1"/>
</dbReference>
<dbReference type="InterPro" id="IPR058240">
    <property type="entry name" value="rSAM_sf"/>
</dbReference>
<gene>
    <name evidence="2" type="ORF">SDC9_189634</name>
</gene>
<dbReference type="AlphaFoldDB" id="A0A645HSQ2"/>
<dbReference type="GO" id="GO:0051536">
    <property type="term" value="F:iron-sulfur cluster binding"/>
    <property type="evidence" value="ECO:0007669"/>
    <property type="project" value="InterPro"/>
</dbReference>
<dbReference type="EMBL" id="VSSQ01099558">
    <property type="protein sequence ID" value="MPN42078.1"/>
    <property type="molecule type" value="Genomic_DNA"/>
</dbReference>
<comment type="caution">
    <text evidence="2">The sequence shown here is derived from an EMBL/GenBank/DDBJ whole genome shotgun (WGS) entry which is preliminary data.</text>
</comment>
<evidence type="ECO:0000259" key="1">
    <source>
        <dbReference type="Pfam" id="PF04055"/>
    </source>
</evidence>
<dbReference type="GO" id="GO:0003824">
    <property type="term" value="F:catalytic activity"/>
    <property type="evidence" value="ECO:0007669"/>
    <property type="project" value="InterPro"/>
</dbReference>
<dbReference type="SUPFAM" id="SSF102114">
    <property type="entry name" value="Radical SAM enzymes"/>
    <property type="match status" value="1"/>
</dbReference>
<protein>
    <recommendedName>
        <fullName evidence="1">Radical SAM core domain-containing protein</fullName>
    </recommendedName>
</protein>
<reference evidence="2" key="1">
    <citation type="submission" date="2019-08" db="EMBL/GenBank/DDBJ databases">
        <authorList>
            <person name="Kucharzyk K."/>
            <person name="Murdoch R.W."/>
            <person name="Higgins S."/>
            <person name="Loffler F."/>
        </authorList>
    </citation>
    <scope>NUCLEOTIDE SEQUENCE</scope>
</reference>
<dbReference type="InterPro" id="IPR007197">
    <property type="entry name" value="rSAM"/>
</dbReference>
<sequence length="93" mass="10840">MYASVKGIIKFEKYLDELKGLGLKALLVGYETFNDEEMVKYHKKSTTNDNFKAAKVLRNLKIDVWASFMAHPDWSEKDFILFRKYIKKLGTGN</sequence>
<evidence type="ECO:0000313" key="2">
    <source>
        <dbReference type="EMBL" id="MPN42078.1"/>
    </source>
</evidence>
<accession>A0A645HSQ2</accession>
<organism evidence="2">
    <name type="scientific">bioreactor metagenome</name>
    <dbReference type="NCBI Taxonomy" id="1076179"/>
    <lineage>
        <taxon>unclassified sequences</taxon>
        <taxon>metagenomes</taxon>
        <taxon>ecological metagenomes</taxon>
    </lineage>
</organism>
<feature type="domain" description="Radical SAM core" evidence="1">
    <location>
        <begin position="12"/>
        <end position="82"/>
    </location>
</feature>
<name>A0A645HSQ2_9ZZZZ</name>